<keyword evidence="12" id="KW-0539">Nucleus</keyword>
<evidence type="ECO:0000259" key="17">
    <source>
        <dbReference type="PROSITE" id="PS50235"/>
    </source>
</evidence>
<proteinExistence type="inferred from homology"/>
<organism evidence="19 20">
    <name type="scientific">[Candida] railenensis</name>
    <dbReference type="NCBI Taxonomy" id="45579"/>
    <lineage>
        <taxon>Eukaryota</taxon>
        <taxon>Fungi</taxon>
        <taxon>Dikarya</taxon>
        <taxon>Ascomycota</taxon>
        <taxon>Saccharomycotina</taxon>
        <taxon>Pichiomycetes</taxon>
        <taxon>Debaryomycetaceae</taxon>
        <taxon>Kurtzmaniella</taxon>
    </lineage>
</organism>
<dbReference type="InterPro" id="IPR001394">
    <property type="entry name" value="Peptidase_C19_UCH"/>
</dbReference>
<dbReference type="PROSITE" id="PS00972">
    <property type="entry name" value="USP_1"/>
    <property type="match status" value="1"/>
</dbReference>
<dbReference type="InterPro" id="IPR018200">
    <property type="entry name" value="USP_CS"/>
</dbReference>
<dbReference type="InterPro" id="IPR050185">
    <property type="entry name" value="Ub_carboxyl-term_hydrolase"/>
</dbReference>
<evidence type="ECO:0000256" key="6">
    <source>
        <dbReference type="ARBA" id="ARBA00022786"/>
    </source>
</evidence>
<evidence type="ECO:0000256" key="8">
    <source>
        <dbReference type="ARBA" id="ARBA00022807"/>
    </source>
</evidence>
<feature type="domain" description="USP" evidence="17">
    <location>
        <begin position="210"/>
        <end position="570"/>
    </location>
</feature>
<dbReference type="EC" id="3.4.19.12" evidence="15"/>
<sequence>MSSRKTVPGAESNGNLNGSNDMNGSAQSVRNKVQEYTPPPDNYSSIRPCSHIVTVLDSKAKDTVFLTYRQALNISQVISNDRYYTQKKDGSTISISKLIELKSESLHCSDCSLNNFHHNFICLQCPHVGCFNNMNHAYQHFKQNSHFFGIDSNIGLLYCFMCGDYINDPQLEKIRLEMTQQKAQASTSSILPNSDPHYIAPDFKASTGLKGFVNLGSTCFMSCILQTFVHNPIIRNQFFNNDYHFFNCESSPEYHFPNGNIDESNACVTCSIDNIFKNFYTSSEIEGFGMTNLLLTAWYKKKSLAGFQEQDAHEFWQFILDELHKDYKRVKKIVKEEEDGDEDEEDEADNDDDSGDKCNCITHRAFSGELESSIKCLSCDSVTNTTDPTVDLSLEIRRDKLKNKSKVSRDSLTLYDCLDLFTKDENLDSSYKCQYCGDRSKAIKSLKIKKLAPVMGIQLKRFEHNLLNDTSSKVETPVKIPLFLDLTKYTSAVNEEQIEQRSDVSYIDGNKVYELFAMVCHVGSVNTGHYIAIIKDGNGQWFRFDDSVITRISQEEVMNTNAYLLYYITHKI</sequence>
<dbReference type="InterPro" id="IPR013083">
    <property type="entry name" value="Znf_RING/FYVE/PHD"/>
</dbReference>
<keyword evidence="8 15" id="KW-0788">Thiol protease</keyword>
<evidence type="ECO:0000313" key="20">
    <source>
        <dbReference type="Proteomes" id="UP000837801"/>
    </source>
</evidence>
<dbReference type="SUPFAM" id="SSF57850">
    <property type="entry name" value="RING/U-box"/>
    <property type="match status" value="1"/>
</dbReference>
<dbReference type="PROSITE" id="PS50235">
    <property type="entry name" value="USP_3"/>
    <property type="match status" value="1"/>
</dbReference>
<dbReference type="Pfam" id="PF02148">
    <property type="entry name" value="zf-UBP"/>
    <property type="match status" value="1"/>
</dbReference>
<evidence type="ECO:0000313" key="19">
    <source>
        <dbReference type="EMBL" id="CAH2354769.1"/>
    </source>
</evidence>
<keyword evidence="9" id="KW-0862">Zinc</keyword>
<evidence type="ECO:0000256" key="16">
    <source>
        <dbReference type="SAM" id="MobiDB-lite"/>
    </source>
</evidence>
<dbReference type="Pfam" id="PF00443">
    <property type="entry name" value="UCH"/>
    <property type="match status" value="1"/>
</dbReference>
<gene>
    <name evidence="19" type="ORF">CLIB1423_18S03268</name>
</gene>
<evidence type="ECO:0000256" key="9">
    <source>
        <dbReference type="ARBA" id="ARBA00022833"/>
    </source>
</evidence>
<evidence type="ECO:0000256" key="2">
    <source>
        <dbReference type="ARBA" id="ARBA00004123"/>
    </source>
</evidence>
<dbReference type="GO" id="GO:0004843">
    <property type="term" value="F:cysteine-type deubiquitinase activity"/>
    <property type="evidence" value="ECO:0007669"/>
    <property type="project" value="UniProtKB-UniRule"/>
</dbReference>
<comment type="subcellular location">
    <subcellularLocation>
        <location evidence="2">Nucleus</location>
    </subcellularLocation>
</comment>
<keyword evidence="7 15" id="KW-0378">Hydrolase</keyword>
<feature type="domain" description="UBP-type" evidence="18">
    <location>
        <begin position="76"/>
        <end position="185"/>
    </location>
</feature>
<dbReference type="GO" id="GO:0016579">
    <property type="term" value="P:protein deubiquitination"/>
    <property type="evidence" value="ECO:0007669"/>
    <property type="project" value="InterPro"/>
</dbReference>
<comment type="catalytic activity">
    <reaction evidence="1 15">
        <text>Thiol-dependent hydrolysis of ester, thioester, amide, peptide and isopeptide bonds formed by the C-terminal Gly of ubiquitin (a 76-residue protein attached to proteins as an intracellular targeting signal).</text>
        <dbReference type="EC" id="3.4.19.12"/>
    </reaction>
</comment>
<evidence type="ECO:0000259" key="18">
    <source>
        <dbReference type="PROSITE" id="PS50271"/>
    </source>
</evidence>
<keyword evidence="4" id="KW-0479">Metal-binding</keyword>
<evidence type="ECO:0000256" key="3">
    <source>
        <dbReference type="ARBA" id="ARBA00022670"/>
    </source>
</evidence>
<protein>
    <recommendedName>
        <fullName evidence="15">Ubiquitin carboxyl-terminal hydrolase</fullName>
        <ecNumber evidence="15">3.4.19.12</ecNumber>
    </recommendedName>
</protein>
<keyword evidence="20" id="KW-1185">Reference proteome</keyword>
<evidence type="ECO:0000256" key="1">
    <source>
        <dbReference type="ARBA" id="ARBA00000707"/>
    </source>
</evidence>
<keyword evidence="11" id="KW-0804">Transcription</keyword>
<feature type="compositionally biased region" description="Polar residues" evidence="16">
    <location>
        <begin position="12"/>
        <end position="31"/>
    </location>
</feature>
<evidence type="ECO:0000256" key="7">
    <source>
        <dbReference type="ARBA" id="ARBA00022801"/>
    </source>
</evidence>
<dbReference type="InterPro" id="IPR001607">
    <property type="entry name" value="Znf_UBP"/>
</dbReference>
<evidence type="ECO:0000256" key="12">
    <source>
        <dbReference type="ARBA" id="ARBA00023242"/>
    </source>
</evidence>
<evidence type="ECO:0000256" key="4">
    <source>
        <dbReference type="ARBA" id="ARBA00022723"/>
    </source>
</evidence>
<dbReference type="GO" id="GO:0005634">
    <property type="term" value="C:nucleus"/>
    <property type="evidence" value="ECO:0007669"/>
    <property type="project" value="UniProtKB-SubCell"/>
</dbReference>
<dbReference type="InterPro" id="IPR028889">
    <property type="entry name" value="USP"/>
</dbReference>
<dbReference type="PANTHER" id="PTHR21646:SF33">
    <property type="entry name" value="UBIQUITIN CARBOXYL-TERMINAL HYDROLASE 22"/>
    <property type="match status" value="1"/>
</dbReference>
<evidence type="ECO:0000256" key="11">
    <source>
        <dbReference type="ARBA" id="ARBA00023163"/>
    </source>
</evidence>
<evidence type="ECO:0000256" key="5">
    <source>
        <dbReference type="ARBA" id="ARBA00022771"/>
    </source>
</evidence>
<comment type="similarity">
    <text evidence="13">Belongs to the peptidase C19 family. UBP8 subfamily.</text>
</comment>
<feature type="region of interest" description="Disordered" evidence="16">
    <location>
        <begin position="1"/>
        <end position="41"/>
    </location>
</feature>
<dbReference type="GO" id="GO:0006508">
    <property type="term" value="P:proteolysis"/>
    <property type="evidence" value="ECO:0007669"/>
    <property type="project" value="UniProtKB-KW"/>
</dbReference>
<dbReference type="Proteomes" id="UP000837801">
    <property type="component" value="Unassembled WGS sequence"/>
</dbReference>
<keyword evidence="10" id="KW-0805">Transcription regulation</keyword>
<keyword evidence="6 15" id="KW-0833">Ubl conjugation pathway</keyword>
<evidence type="ECO:0000256" key="15">
    <source>
        <dbReference type="RuleBase" id="RU366025"/>
    </source>
</evidence>
<dbReference type="SUPFAM" id="SSF54001">
    <property type="entry name" value="Cysteine proteinases"/>
    <property type="match status" value="1"/>
</dbReference>
<dbReference type="PROSITE" id="PS50271">
    <property type="entry name" value="ZF_UBP"/>
    <property type="match status" value="1"/>
</dbReference>
<keyword evidence="5 14" id="KW-0863">Zinc-finger</keyword>
<dbReference type="Gene3D" id="3.90.70.10">
    <property type="entry name" value="Cysteine proteinases"/>
    <property type="match status" value="1"/>
</dbReference>
<name>A0A9P0W094_9ASCO</name>
<dbReference type="EMBL" id="CAKXYY010000018">
    <property type="protein sequence ID" value="CAH2354769.1"/>
    <property type="molecule type" value="Genomic_DNA"/>
</dbReference>
<dbReference type="PANTHER" id="PTHR21646">
    <property type="entry name" value="UBIQUITIN CARBOXYL-TERMINAL HYDROLASE"/>
    <property type="match status" value="1"/>
</dbReference>
<reference evidence="19" key="1">
    <citation type="submission" date="2022-03" db="EMBL/GenBank/DDBJ databases">
        <authorList>
            <person name="Legras J.-L."/>
            <person name="Devillers H."/>
            <person name="Grondin C."/>
        </authorList>
    </citation>
    <scope>NUCLEOTIDE SEQUENCE</scope>
    <source>
        <strain evidence="19">CLIB 1423</strain>
    </source>
</reference>
<comment type="caution">
    <text evidence="19">The sequence shown here is derived from an EMBL/GenBank/DDBJ whole genome shotgun (WGS) entry which is preliminary data.</text>
</comment>
<dbReference type="SMART" id="SM00290">
    <property type="entry name" value="ZnF_UBP"/>
    <property type="match status" value="1"/>
</dbReference>
<evidence type="ECO:0000256" key="14">
    <source>
        <dbReference type="PROSITE-ProRule" id="PRU00502"/>
    </source>
</evidence>
<evidence type="ECO:0000256" key="13">
    <source>
        <dbReference type="ARBA" id="ARBA00038490"/>
    </source>
</evidence>
<accession>A0A9P0W094</accession>
<keyword evidence="3 15" id="KW-0645">Protease</keyword>
<dbReference type="PROSITE" id="PS00973">
    <property type="entry name" value="USP_2"/>
    <property type="match status" value="1"/>
</dbReference>
<dbReference type="Gene3D" id="3.30.40.10">
    <property type="entry name" value="Zinc/RING finger domain, C3HC4 (zinc finger)"/>
    <property type="match status" value="1"/>
</dbReference>
<dbReference type="OrthoDB" id="289038at2759"/>
<dbReference type="GO" id="GO:0008270">
    <property type="term" value="F:zinc ion binding"/>
    <property type="evidence" value="ECO:0007669"/>
    <property type="project" value="UniProtKB-KW"/>
</dbReference>
<dbReference type="AlphaFoldDB" id="A0A9P0W094"/>
<evidence type="ECO:0000256" key="10">
    <source>
        <dbReference type="ARBA" id="ARBA00023015"/>
    </source>
</evidence>
<dbReference type="InterPro" id="IPR038765">
    <property type="entry name" value="Papain-like_cys_pep_sf"/>
</dbReference>